<dbReference type="EMBL" id="JAOBTT010000001">
    <property type="protein sequence ID" value="MDZ7278195.1"/>
    <property type="molecule type" value="Genomic_DNA"/>
</dbReference>
<dbReference type="Pfam" id="PF18735">
    <property type="entry name" value="HEPN_RiboL-PSP"/>
    <property type="match status" value="1"/>
</dbReference>
<keyword evidence="3" id="KW-1185">Reference proteome</keyword>
<dbReference type="Proteomes" id="UP001288620">
    <property type="component" value="Unassembled WGS sequence"/>
</dbReference>
<accession>A0ABU5LE35</accession>
<dbReference type="RefSeq" id="WP_322542204.1">
    <property type="nucleotide sequence ID" value="NZ_JAOBTT010000001.1"/>
</dbReference>
<name>A0ABU5LE35_9GAMM</name>
<evidence type="ECO:0000313" key="2">
    <source>
        <dbReference type="EMBL" id="MDZ7278195.1"/>
    </source>
</evidence>
<sequence>MIKTALYEASASIPERIAELEMLMNHASNVELWLDNGSFKDGYPFIKTKDLSHPSMAIDGQLLLDSLCRSCCILLVSHLEGFIKDVNKAIISDLNENIDMYSSMPESLKRSFCERIAFYDGVPDEERNERAKQLNSYFELNSVPINFSAFRYKESSNKNPTSNFIDNSFVKYGIHGLLNTLSDGFLYDVFENDIHKMFIAKRHTKRDRSLLIQFPYKKFPMEYNFHYINKKKSSSKKSLWHDYIDHILTQRHNIVHGDTTANHSSILHLRKDISKLNILMHGISFSSANYFALNFI</sequence>
<dbReference type="InterPro" id="IPR041519">
    <property type="entry name" value="HEPN_RiboL-PSP"/>
</dbReference>
<feature type="domain" description="RiboL-PSP-HEPN" evidence="1">
    <location>
        <begin position="62"/>
        <end position="282"/>
    </location>
</feature>
<reference evidence="3" key="1">
    <citation type="submission" date="2023-07" db="EMBL/GenBank/DDBJ databases">
        <title>Structural and functional analysis of rice phyllospheric bacteria for their antimicrobial properties and defense elicitation against blast disease.</title>
        <authorList>
            <person name="Sahu K.P."/>
            <person name="Asharani P."/>
            <person name="Kumar M."/>
            <person name="Reddy B."/>
            <person name="Kumar A."/>
        </authorList>
    </citation>
    <scope>NUCLEOTIDE SEQUENCE [LARGE SCALE GENOMIC DNA]</scope>
    <source>
        <strain evidence="3">OsEp_Plm_30P10</strain>
    </source>
</reference>
<protein>
    <submittedName>
        <fullName evidence="2">HEPN domain-containing protein</fullName>
    </submittedName>
</protein>
<comment type="caution">
    <text evidence="2">The sequence shown here is derived from an EMBL/GenBank/DDBJ whole genome shotgun (WGS) entry which is preliminary data.</text>
</comment>
<evidence type="ECO:0000259" key="1">
    <source>
        <dbReference type="Pfam" id="PF18735"/>
    </source>
</evidence>
<proteinExistence type="predicted"/>
<gene>
    <name evidence="2" type="ORF">N4G40_07895</name>
</gene>
<evidence type="ECO:0000313" key="3">
    <source>
        <dbReference type="Proteomes" id="UP001288620"/>
    </source>
</evidence>
<organism evidence="2 3">
    <name type="scientific">Pantoea eucrina</name>
    <dbReference type="NCBI Taxonomy" id="472693"/>
    <lineage>
        <taxon>Bacteria</taxon>
        <taxon>Pseudomonadati</taxon>
        <taxon>Pseudomonadota</taxon>
        <taxon>Gammaproteobacteria</taxon>
        <taxon>Enterobacterales</taxon>
        <taxon>Erwiniaceae</taxon>
        <taxon>Pantoea</taxon>
    </lineage>
</organism>